<name>A0A9P3M006_9FUNG</name>
<organism evidence="2 3">
    <name type="scientific">Entomortierella parvispora</name>
    <dbReference type="NCBI Taxonomy" id="205924"/>
    <lineage>
        <taxon>Eukaryota</taxon>
        <taxon>Fungi</taxon>
        <taxon>Fungi incertae sedis</taxon>
        <taxon>Mucoromycota</taxon>
        <taxon>Mortierellomycotina</taxon>
        <taxon>Mortierellomycetes</taxon>
        <taxon>Mortierellales</taxon>
        <taxon>Mortierellaceae</taxon>
        <taxon>Entomortierella</taxon>
    </lineage>
</organism>
<reference evidence="2" key="2">
    <citation type="journal article" date="2022" name="Microbiol. Resour. Announc.">
        <title>Whole-Genome Sequence of Entomortierella parvispora E1425, a Mucoromycotan Fungus Associated with Burkholderiaceae-Related Endosymbiotic Bacteria.</title>
        <authorList>
            <person name="Herlambang A."/>
            <person name="Guo Y."/>
            <person name="Takashima Y."/>
            <person name="Narisawa K."/>
            <person name="Ohta H."/>
            <person name="Nishizawa T."/>
        </authorList>
    </citation>
    <scope>NUCLEOTIDE SEQUENCE</scope>
    <source>
        <strain evidence="2">E1425</strain>
    </source>
</reference>
<sequence>MIVSTPPPTLVTIPTETLETILQYLSQSDLCQCVLICREWNRTLIPYLWSTFSVCSLEQARRFGDEALRALKMNASLVRELHLGHRLLYERCLPWETIHSNLGEGEDLVSKRDSLVNLTRLHTLELRNIDYPVNRFDARITALVRQNPSIQCFKISTQMDASALTQLVTRYMPNLEDFEMDTMFRGDVKELLENLPEKVRTVNLRMVEHLTSPPTSGPDDTKAMARKVRSHHALESLTFSGLHNGQEEDVLVKFLESCSPKLKICSGRGCNLYTGNKAVAKALSSIGFVWTVLRKHELSYYISDNGFADIIANNPLTSIEVYTHCLGSMSVKTLVENCDNLTVLNVMEDGATALTGAHMQTILSRAKNLKSLQVHWLLDALKISTEDILTSEWATTSLEHIDFKIDVPRVHGQIADKDDRAEEIQSSRDVQRQLLRRLGQQKNLKRLMIGGMVTGHGSRHYEHQHNCLEFTLEAGLDELKDLKKLELLDIHHMDHRAGVPELEWMVKNWPRLSHVRGILDCLHPPGDTVQVWMETRRPSWK</sequence>
<dbReference type="InterPro" id="IPR032675">
    <property type="entry name" value="LRR_dom_sf"/>
</dbReference>
<protein>
    <recommendedName>
        <fullName evidence="1">F-box domain-containing protein</fullName>
    </recommendedName>
</protein>
<dbReference type="SUPFAM" id="SSF81383">
    <property type="entry name" value="F-box domain"/>
    <property type="match status" value="1"/>
</dbReference>
<dbReference type="CDD" id="cd09917">
    <property type="entry name" value="F-box_SF"/>
    <property type="match status" value="1"/>
</dbReference>
<dbReference type="SUPFAM" id="SSF52047">
    <property type="entry name" value="RNI-like"/>
    <property type="match status" value="1"/>
</dbReference>
<dbReference type="Gene3D" id="3.80.10.10">
    <property type="entry name" value="Ribonuclease Inhibitor"/>
    <property type="match status" value="1"/>
</dbReference>
<dbReference type="PROSITE" id="PS50181">
    <property type="entry name" value="FBOX"/>
    <property type="match status" value="1"/>
</dbReference>
<dbReference type="InterPro" id="IPR036047">
    <property type="entry name" value="F-box-like_dom_sf"/>
</dbReference>
<gene>
    <name evidence="2" type="ORF">EMPS_09168</name>
</gene>
<dbReference type="InterPro" id="IPR001810">
    <property type="entry name" value="F-box_dom"/>
</dbReference>
<keyword evidence="3" id="KW-1185">Reference proteome</keyword>
<dbReference type="Proteomes" id="UP000827284">
    <property type="component" value="Unassembled WGS sequence"/>
</dbReference>
<reference evidence="2" key="1">
    <citation type="submission" date="2021-11" db="EMBL/GenBank/DDBJ databases">
        <authorList>
            <person name="Herlambang A."/>
            <person name="Guo Y."/>
            <person name="Takashima Y."/>
            <person name="Nishizawa T."/>
        </authorList>
    </citation>
    <scope>NUCLEOTIDE SEQUENCE</scope>
    <source>
        <strain evidence="2">E1425</strain>
    </source>
</reference>
<dbReference type="AlphaFoldDB" id="A0A9P3M006"/>
<evidence type="ECO:0000259" key="1">
    <source>
        <dbReference type="PROSITE" id="PS50181"/>
    </source>
</evidence>
<proteinExistence type="predicted"/>
<dbReference type="OrthoDB" id="2366709at2759"/>
<dbReference type="Gene3D" id="1.20.1280.50">
    <property type="match status" value="1"/>
</dbReference>
<feature type="domain" description="F-box" evidence="1">
    <location>
        <begin position="7"/>
        <end position="52"/>
    </location>
</feature>
<dbReference type="Pfam" id="PF12937">
    <property type="entry name" value="F-box-like"/>
    <property type="match status" value="1"/>
</dbReference>
<accession>A0A9P3M006</accession>
<dbReference type="EMBL" id="BQFW01000012">
    <property type="protein sequence ID" value="GJJ76809.1"/>
    <property type="molecule type" value="Genomic_DNA"/>
</dbReference>
<comment type="caution">
    <text evidence="2">The sequence shown here is derived from an EMBL/GenBank/DDBJ whole genome shotgun (WGS) entry which is preliminary data.</text>
</comment>
<evidence type="ECO:0000313" key="3">
    <source>
        <dbReference type="Proteomes" id="UP000827284"/>
    </source>
</evidence>
<evidence type="ECO:0000313" key="2">
    <source>
        <dbReference type="EMBL" id="GJJ76809.1"/>
    </source>
</evidence>